<organism evidence="10 11">
    <name type="scientific">Fuerstiella marisgermanici</name>
    <dbReference type="NCBI Taxonomy" id="1891926"/>
    <lineage>
        <taxon>Bacteria</taxon>
        <taxon>Pseudomonadati</taxon>
        <taxon>Planctomycetota</taxon>
        <taxon>Planctomycetia</taxon>
        <taxon>Planctomycetales</taxon>
        <taxon>Planctomycetaceae</taxon>
        <taxon>Fuerstiella</taxon>
    </lineage>
</organism>
<feature type="repeat" description="WD" evidence="7">
    <location>
        <begin position="1072"/>
        <end position="1113"/>
    </location>
</feature>
<evidence type="ECO:0000256" key="7">
    <source>
        <dbReference type="PROSITE-ProRule" id="PRU00221"/>
    </source>
</evidence>
<evidence type="ECO:0000256" key="8">
    <source>
        <dbReference type="PROSITE-ProRule" id="PRU10141"/>
    </source>
</evidence>
<keyword evidence="1 7" id="KW-0853">WD repeat</keyword>
<dbReference type="OrthoDB" id="6111975at2"/>
<proteinExistence type="predicted"/>
<dbReference type="PROSITE" id="PS00107">
    <property type="entry name" value="PROTEIN_KINASE_ATP"/>
    <property type="match status" value="1"/>
</dbReference>
<dbReference type="AlphaFoldDB" id="A0A1P8WA04"/>
<dbReference type="PANTHER" id="PTHR43289:SF6">
    <property type="entry name" value="SERINE_THREONINE-PROTEIN KINASE NEKL-3"/>
    <property type="match status" value="1"/>
</dbReference>
<dbReference type="Pfam" id="PF00069">
    <property type="entry name" value="Pkinase"/>
    <property type="match status" value="1"/>
</dbReference>
<dbReference type="Pfam" id="PF00400">
    <property type="entry name" value="WD40"/>
    <property type="match status" value="2"/>
</dbReference>
<dbReference type="CDD" id="cd14014">
    <property type="entry name" value="STKc_PknB_like"/>
    <property type="match status" value="1"/>
</dbReference>
<dbReference type="SUPFAM" id="SSF50978">
    <property type="entry name" value="WD40 repeat-like"/>
    <property type="match status" value="1"/>
</dbReference>
<feature type="repeat" description="WD" evidence="7">
    <location>
        <begin position="536"/>
        <end position="568"/>
    </location>
</feature>
<evidence type="ECO:0000256" key="2">
    <source>
        <dbReference type="ARBA" id="ARBA00022679"/>
    </source>
</evidence>
<feature type="binding site" evidence="8">
    <location>
        <position position="119"/>
    </location>
    <ligand>
        <name>ATP</name>
        <dbReference type="ChEBI" id="CHEBI:30616"/>
    </ligand>
</feature>
<evidence type="ECO:0000259" key="9">
    <source>
        <dbReference type="PROSITE" id="PS50011"/>
    </source>
</evidence>
<dbReference type="Proteomes" id="UP000187735">
    <property type="component" value="Chromosome"/>
</dbReference>
<accession>A0A1P8WA04</accession>
<dbReference type="PROSITE" id="PS50294">
    <property type="entry name" value="WD_REPEATS_REGION"/>
    <property type="match status" value="2"/>
</dbReference>
<evidence type="ECO:0000256" key="4">
    <source>
        <dbReference type="ARBA" id="ARBA00022741"/>
    </source>
</evidence>
<dbReference type="PROSITE" id="PS50011">
    <property type="entry name" value="PROTEIN_KINASE_DOM"/>
    <property type="match status" value="1"/>
</dbReference>
<dbReference type="InterPro" id="IPR008271">
    <property type="entry name" value="Ser/Thr_kinase_AS"/>
</dbReference>
<keyword evidence="4 8" id="KW-0547">Nucleotide-binding</keyword>
<keyword evidence="2 10" id="KW-0808">Transferase</keyword>
<keyword evidence="3" id="KW-0677">Repeat</keyword>
<dbReference type="Gene3D" id="2.130.10.10">
    <property type="entry name" value="YVTN repeat-like/Quinoprotein amine dehydrogenase"/>
    <property type="match status" value="4"/>
</dbReference>
<protein>
    <submittedName>
        <fullName evidence="10">Serine/threonine-protein kinase PknB</fullName>
        <ecNumber evidence="10">2.7.11.1</ecNumber>
    </submittedName>
</protein>
<dbReference type="PROSITE" id="PS00108">
    <property type="entry name" value="PROTEIN_KINASE_ST"/>
    <property type="match status" value="1"/>
</dbReference>
<dbReference type="STRING" id="1891926.Fuma_00477"/>
<dbReference type="SUPFAM" id="SSF50969">
    <property type="entry name" value="YVTN repeat-like/Quinoprotein amine dehydrogenase"/>
    <property type="match status" value="1"/>
</dbReference>
<evidence type="ECO:0000313" key="11">
    <source>
        <dbReference type="Proteomes" id="UP000187735"/>
    </source>
</evidence>
<dbReference type="Gene3D" id="1.10.510.10">
    <property type="entry name" value="Transferase(Phosphotransferase) domain 1"/>
    <property type="match status" value="1"/>
</dbReference>
<gene>
    <name evidence="10" type="primary">pknB_3</name>
    <name evidence="10" type="ORF">Fuma_00477</name>
</gene>
<dbReference type="InterPro" id="IPR000719">
    <property type="entry name" value="Prot_kinase_dom"/>
</dbReference>
<dbReference type="SUPFAM" id="SSF56112">
    <property type="entry name" value="Protein kinase-like (PK-like)"/>
    <property type="match status" value="1"/>
</dbReference>
<evidence type="ECO:0000256" key="1">
    <source>
        <dbReference type="ARBA" id="ARBA00022574"/>
    </source>
</evidence>
<dbReference type="InterPro" id="IPR036322">
    <property type="entry name" value="WD40_repeat_dom_sf"/>
</dbReference>
<sequence length="1150" mass="124256">MSDASESLQPSDSPTTLDDLIASYLELADGGHEVDPAGFVAPWPQHRTEFLQFVARHAGLNRLATQPSSDEIQPLRRQTAEQLQGLESEFQLGGLLGKGGMGTVWSAIRRSDQLPVAIKVLNANMSVVDDIRIRFLREARAIQSLDHPHIVPCLDVGHSGGSPYLVMKLIEGVTLADVVAEQVRVDSNQPTVPLGDSASVAPVHEADGRVAECVTQAQGNVTWFQTIGRLVADITAGLSAAHEISIVHRDVKPSNLMLDRSGKIWLTDFGLASIGESRTLLTATGDILGTPAFMSPEQAAGNRGAVDHRTDIYSLGATLYTLAARRRPYSGTGHQIIRDVCEGHLTPPSAHRTDIPRDLEAIILKAMAHQSSNRYSTCKSLERDLRHFVDGLPVQARMPGPLVRITQWMARNPATSLVTMTIVMVSVMAILIGQAVVSRRLSGLNAQLTSSNSELDQANVWLVESNNRLNSSKRDIQHLLYVSDTAAAYQAFHDNETDTARRLLTRHIPDDGESDPRGFEWHLLNRISQPAEQLSIQGHDGSATEIAMIPGTNQFLTGGTDGHVRHWSWQLSDDGLTSPTLIKEIPVAGPVHALTVSPLGDRFVVGQIGPLEVNLATLHELSSGEKTRTLCLRTTTIESACFSNDGLRIALGNRYGQITVLSIDGKLLNTLPADARNVNIGFTSDDQHVTAINNSANGINVFSLSGDEARVNLSTKFLPVAYAHVSERKDWMVVAGASDVVLLDGVSDRYLTHSPDIRGRVRVVGVSDQGTSFAAGCDNGLLHVWTDPKISPSANLARTSVTAPVTIDTGSAGITSIAFVPMGSLSVNDGKITAETILATTADGQIKICRLRVADAFIRHPNKFQNVAVVTSGSRAAFAWHRKEGLCRFDELFSTDAAPTPIGVHQAADSQALAVAPDGSQVALATTDGVVVVDAVTGEVISTLENPAAREEAKDIVYSRDGRRLFVLYRTTIAEYAAADGVMKDATASPTALMNRMILHPILDKLLITTENSVSRYDPKSGEFESLYNPKYGTNRPSVSALSADGGMVAVGLEDGTIELIDVETQQKKSSLRGHRYRVHCLHFWTDNRALVSSSADESLRFWDVKTGQSLGELPNAGRWCVPILDHNAILSCGMSGPLKLWRGEPLERP</sequence>
<dbReference type="InterPro" id="IPR015943">
    <property type="entry name" value="WD40/YVTN_repeat-like_dom_sf"/>
</dbReference>
<dbReference type="InterPro" id="IPR011009">
    <property type="entry name" value="Kinase-like_dom_sf"/>
</dbReference>
<keyword evidence="6 8" id="KW-0067">ATP-binding</keyword>
<dbReference type="InterPro" id="IPR011047">
    <property type="entry name" value="Quinoprotein_ADH-like_sf"/>
</dbReference>
<dbReference type="Gene3D" id="3.30.200.20">
    <property type="entry name" value="Phosphorylase Kinase, domain 1"/>
    <property type="match status" value="1"/>
</dbReference>
<dbReference type="KEGG" id="fmr:Fuma_00477"/>
<dbReference type="EMBL" id="CP017641">
    <property type="protein sequence ID" value="APZ90893.1"/>
    <property type="molecule type" value="Genomic_DNA"/>
</dbReference>
<dbReference type="GO" id="GO:0004674">
    <property type="term" value="F:protein serine/threonine kinase activity"/>
    <property type="evidence" value="ECO:0007669"/>
    <property type="project" value="UniProtKB-EC"/>
</dbReference>
<dbReference type="EC" id="2.7.11.1" evidence="10"/>
<dbReference type="PROSITE" id="PS50082">
    <property type="entry name" value="WD_REPEATS_2"/>
    <property type="match status" value="2"/>
</dbReference>
<evidence type="ECO:0000256" key="3">
    <source>
        <dbReference type="ARBA" id="ARBA00022737"/>
    </source>
</evidence>
<feature type="domain" description="Protein kinase" evidence="9">
    <location>
        <begin position="90"/>
        <end position="389"/>
    </location>
</feature>
<dbReference type="SUPFAM" id="SSF50998">
    <property type="entry name" value="Quinoprotein alcohol dehydrogenase-like"/>
    <property type="match status" value="1"/>
</dbReference>
<evidence type="ECO:0000313" key="10">
    <source>
        <dbReference type="EMBL" id="APZ90893.1"/>
    </source>
</evidence>
<dbReference type="InterPro" id="IPR011044">
    <property type="entry name" value="Quino_amine_DH_bsu"/>
</dbReference>
<evidence type="ECO:0000256" key="6">
    <source>
        <dbReference type="ARBA" id="ARBA00022840"/>
    </source>
</evidence>
<reference evidence="10 11" key="1">
    <citation type="journal article" date="2016" name="Front. Microbiol.">
        <title>Fuerstia marisgermanicae gen. nov., sp. nov., an Unusual Member of the Phylum Planctomycetes from the German Wadden Sea.</title>
        <authorList>
            <person name="Kohn T."/>
            <person name="Heuer A."/>
            <person name="Jogler M."/>
            <person name="Vollmers J."/>
            <person name="Boedeker C."/>
            <person name="Bunk B."/>
            <person name="Rast P."/>
            <person name="Borchert D."/>
            <person name="Glockner I."/>
            <person name="Freese H.M."/>
            <person name="Klenk H.P."/>
            <person name="Overmann J."/>
            <person name="Kaster A.K."/>
            <person name="Rohde M."/>
            <person name="Wiegand S."/>
            <person name="Jogler C."/>
        </authorList>
    </citation>
    <scope>NUCLEOTIDE SEQUENCE [LARGE SCALE GENOMIC DNA]</scope>
    <source>
        <strain evidence="10 11">NH11</strain>
    </source>
</reference>
<dbReference type="PROSITE" id="PS00678">
    <property type="entry name" value="WD_REPEATS_1"/>
    <property type="match status" value="1"/>
</dbReference>
<dbReference type="InterPro" id="IPR019775">
    <property type="entry name" value="WD40_repeat_CS"/>
</dbReference>
<keyword evidence="5 10" id="KW-0418">Kinase</keyword>
<dbReference type="InterPro" id="IPR001680">
    <property type="entry name" value="WD40_rpt"/>
</dbReference>
<keyword evidence="11" id="KW-1185">Reference proteome</keyword>
<dbReference type="InterPro" id="IPR017441">
    <property type="entry name" value="Protein_kinase_ATP_BS"/>
</dbReference>
<evidence type="ECO:0000256" key="5">
    <source>
        <dbReference type="ARBA" id="ARBA00022777"/>
    </source>
</evidence>
<dbReference type="GO" id="GO:0005524">
    <property type="term" value="F:ATP binding"/>
    <property type="evidence" value="ECO:0007669"/>
    <property type="project" value="UniProtKB-UniRule"/>
</dbReference>
<dbReference type="SMART" id="SM00220">
    <property type="entry name" value="S_TKc"/>
    <property type="match status" value="1"/>
</dbReference>
<dbReference type="SMART" id="SM00320">
    <property type="entry name" value="WD40"/>
    <property type="match status" value="7"/>
</dbReference>
<name>A0A1P8WA04_9PLAN</name>
<dbReference type="PANTHER" id="PTHR43289">
    <property type="entry name" value="MITOGEN-ACTIVATED PROTEIN KINASE KINASE KINASE 20-RELATED"/>
    <property type="match status" value="1"/>
</dbReference>
<dbReference type="RefSeq" id="WP_077022722.1">
    <property type="nucleotide sequence ID" value="NZ_CP017641.1"/>
</dbReference>